<dbReference type="InterPro" id="IPR036188">
    <property type="entry name" value="FAD/NAD-bd_sf"/>
</dbReference>
<organism evidence="2">
    <name type="scientific">Nonomuraea gerenzanensis</name>
    <dbReference type="NCBI Taxonomy" id="93944"/>
    <lineage>
        <taxon>Bacteria</taxon>
        <taxon>Bacillati</taxon>
        <taxon>Actinomycetota</taxon>
        <taxon>Actinomycetes</taxon>
        <taxon>Streptosporangiales</taxon>
        <taxon>Streptosporangiaceae</taxon>
        <taxon>Nonomuraea</taxon>
    </lineage>
</organism>
<feature type="domain" description="FAD-binding" evidence="1">
    <location>
        <begin position="3"/>
        <end position="156"/>
    </location>
</feature>
<keyword evidence="2" id="KW-0560">Oxidoreductase</keyword>
<dbReference type="InterPro" id="IPR002938">
    <property type="entry name" value="FAD-bd"/>
</dbReference>
<dbReference type="PANTHER" id="PTHR46865">
    <property type="entry name" value="OXIDOREDUCTASE-RELATED"/>
    <property type="match status" value="1"/>
</dbReference>
<dbReference type="RefSeq" id="WP_225272833.1">
    <property type="nucleotide sequence ID" value="NZ_CP084058.1"/>
</dbReference>
<dbReference type="GO" id="GO:0004497">
    <property type="term" value="F:monooxygenase activity"/>
    <property type="evidence" value="ECO:0007669"/>
    <property type="project" value="UniProtKB-KW"/>
</dbReference>
<dbReference type="InterPro" id="IPR051704">
    <property type="entry name" value="FAD_aromatic-hydroxylase"/>
</dbReference>
<dbReference type="PRINTS" id="PR00420">
    <property type="entry name" value="RNGMNOXGNASE"/>
</dbReference>
<reference evidence="2" key="1">
    <citation type="submission" date="2016-04" db="EMBL/GenBank/DDBJ databases">
        <authorList>
            <person name="Evans L.H."/>
            <person name="Alamgir A."/>
            <person name="Owens N."/>
            <person name="Weber N.D."/>
            <person name="Virtaneva K."/>
            <person name="Barbian K."/>
            <person name="Babar A."/>
            <person name="Rosenke K."/>
        </authorList>
    </citation>
    <scope>NUCLEOTIDE SEQUENCE</scope>
    <source>
        <strain evidence="2">Nono1</strain>
    </source>
</reference>
<gene>
    <name evidence="2" type="ORF">BN4615_P3171</name>
</gene>
<dbReference type="SUPFAM" id="SSF51905">
    <property type="entry name" value="FAD/NAD(P)-binding domain"/>
    <property type="match status" value="1"/>
</dbReference>
<dbReference type="PANTHER" id="PTHR46865:SF8">
    <property type="entry name" value="POSSIBLE OXIDOREDUCTASE"/>
    <property type="match status" value="1"/>
</dbReference>
<dbReference type="Pfam" id="PF01494">
    <property type="entry name" value="FAD_binding_3"/>
    <property type="match status" value="1"/>
</dbReference>
<accession>A0A1M4E499</accession>
<dbReference type="GO" id="GO:0071949">
    <property type="term" value="F:FAD binding"/>
    <property type="evidence" value="ECO:0007669"/>
    <property type="project" value="InterPro"/>
</dbReference>
<sequence>MRTLICGAGIAGLTLAWHLERAGWQVELVERAAAFRDGGYMIDFYGPGHQVAERMGLLPRLLRDRYPVSELRYVDRHGRPTSRLRLGAELADVVSLLRGDLARAIADDVRAPVTYGTTVDGAEQHADGVTVRLSDGTTREVDLLVGADGARSRVRELAFGEVAPRYLGHQVAAWIVTDAALSRRIGQRYQLRTEPGLMTGAYALRDDRLALLFLRREPSPALPADPADALRRHFGGLGWILPEVLARVPGPGEVYHDLVTQVELERWHHGRIVLLGDACQAVSLFAGHGASMAMAAAWVLADELTGGRAPADELTGGRAPAGELTGGRAPADGLAVSGDPADLAAAAELPDALARYQARMAPVIGDVQRFGRRFIHWMAPSSRWRIHARDLLFRLAAYPGGSRLFVNSLSPGGHHLISPRRP</sequence>
<name>A0A1M4E499_9ACTN</name>
<dbReference type="Gene3D" id="3.50.50.60">
    <property type="entry name" value="FAD/NAD(P)-binding domain"/>
    <property type="match status" value="1"/>
</dbReference>
<keyword evidence="2" id="KW-0503">Monooxygenase</keyword>
<dbReference type="AlphaFoldDB" id="A0A1M4E499"/>
<protein>
    <submittedName>
        <fullName evidence="2">Monooxygenase, FAD-binding</fullName>
    </submittedName>
</protein>
<evidence type="ECO:0000259" key="1">
    <source>
        <dbReference type="Pfam" id="PF01494"/>
    </source>
</evidence>
<proteinExistence type="predicted"/>
<evidence type="ECO:0000313" key="2">
    <source>
        <dbReference type="EMBL" id="SBO93657.1"/>
    </source>
</evidence>
<dbReference type="EMBL" id="LT559118">
    <property type="protein sequence ID" value="SBO93657.1"/>
    <property type="molecule type" value="Genomic_DNA"/>
</dbReference>
<dbReference type="Gene3D" id="3.30.9.10">
    <property type="entry name" value="D-Amino Acid Oxidase, subunit A, domain 2"/>
    <property type="match status" value="1"/>
</dbReference>